<organism evidence="1">
    <name type="scientific">marine metagenome</name>
    <dbReference type="NCBI Taxonomy" id="408172"/>
    <lineage>
        <taxon>unclassified sequences</taxon>
        <taxon>metagenomes</taxon>
        <taxon>ecological metagenomes</taxon>
    </lineage>
</organism>
<gene>
    <name evidence="1" type="ORF">METZ01_LOCUS58304</name>
</gene>
<dbReference type="EMBL" id="UINC01003340">
    <property type="protein sequence ID" value="SVA05450.1"/>
    <property type="molecule type" value="Genomic_DNA"/>
</dbReference>
<reference evidence="1" key="1">
    <citation type="submission" date="2018-05" db="EMBL/GenBank/DDBJ databases">
        <authorList>
            <person name="Lanie J.A."/>
            <person name="Ng W.-L."/>
            <person name="Kazmierczak K.M."/>
            <person name="Andrzejewski T.M."/>
            <person name="Davidsen T.M."/>
            <person name="Wayne K.J."/>
            <person name="Tettelin H."/>
            <person name="Glass J.I."/>
            <person name="Rusch D."/>
            <person name="Podicherti R."/>
            <person name="Tsui H.-C.T."/>
            <person name="Winkler M.E."/>
        </authorList>
    </citation>
    <scope>NUCLEOTIDE SEQUENCE</scope>
</reference>
<dbReference type="Pfam" id="PF05721">
    <property type="entry name" value="PhyH"/>
    <property type="match status" value="1"/>
</dbReference>
<accession>A0A381SN52</accession>
<dbReference type="SUPFAM" id="SSF51197">
    <property type="entry name" value="Clavaminate synthase-like"/>
    <property type="match status" value="1"/>
</dbReference>
<protein>
    <recommendedName>
        <fullName evidence="2">Phytanoyl-CoA dioxygenase</fullName>
    </recommendedName>
</protein>
<evidence type="ECO:0000313" key="1">
    <source>
        <dbReference type="EMBL" id="SVA05450.1"/>
    </source>
</evidence>
<name>A0A381SN52_9ZZZZ</name>
<dbReference type="InterPro" id="IPR008775">
    <property type="entry name" value="Phytyl_CoA_dOase-like"/>
</dbReference>
<proteinExistence type="predicted"/>
<dbReference type="AlphaFoldDB" id="A0A381SN52"/>
<dbReference type="PANTHER" id="PTHR20883">
    <property type="entry name" value="PHYTANOYL-COA DIOXYGENASE DOMAIN CONTAINING 1"/>
    <property type="match status" value="1"/>
</dbReference>
<sequence length="293" mass="31600">MTPGREPLRDITDSEIRAFTDDGVVHLPGILPGAWIDLLDGPVDETIADPSVTADLTALGEDLAADLGSEPLIDPRTSGGHFLSGVDHWRHHEAFAAFATTSPLAEIAGVLMAAGHVNLYEDSVLVKEPGTAEETAFHQDLGYFHLTGDRICTTWVPLDRVGVDTGAVAYLRGSHLTGTVYRPNWFVTTDPLPGTEGAPVPSIRPDDDHPDLIRFEVVPGDIVVHHAATLHGAGANRSPSRRRRAISVRYCGDGVRYQIRPGVPTKPHHSEVSSGDVVVDHPDCPLVWTRPPE</sequence>
<evidence type="ECO:0008006" key="2">
    <source>
        <dbReference type="Google" id="ProtNLM"/>
    </source>
</evidence>
<dbReference type="Gene3D" id="2.60.120.620">
    <property type="entry name" value="q2cbj1_9rhob like domain"/>
    <property type="match status" value="1"/>
</dbReference>
<dbReference type="PANTHER" id="PTHR20883:SF49">
    <property type="entry name" value="PHYTANOYL-COA DIOXYGENASE"/>
    <property type="match status" value="1"/>
</dbReference>